<feature type="transmembrane region" description="Helical" evidence="7">
    <location>
        <begin position="331"/>
        <end position="355"/>
    </location>
</feature>
<evidence type="ECO:0000256" key="1">
    <source>
        <dbReference type="ARBA" id="ARBA00004651"/>
    </source>
</evidence>
<proteinExistence type="inferred from homology"/>
<protein>
    <submittedName>
        <fullName evidence="10">Putative ABC transport system permease protein</fullName>
    </submittedName>
</protein>
<dbReference type="InterPro" id="IPR025857">
    <property type="entry name" value="MacB_PCD"/>
</dbReference>
<evidence type="ECO:0000256" key="3">
    <source>
        <dbReference type="ARBA" id="ARBA00022692"/>
    </source>
</evidence>
<dbReference type="Proteomes" id="UP000268033">
    <property type="component" value="Unassembled WGS sequence"/>
</dbReference>
<name>A0A3N1PKG0_9GAMM</name>
<comment type="subcellular location">
    <subcellularLocation>
        <location evidence="1">Cell membrane</location>
        <topology evidence="1">Multi-pass membrane protein</topology>
    </subcellularLocation>
</comment>
<keyword evidence="5 7" id="KW-0472">Membrane</keyword>
<dbReference type="GO" id="GO:0005886">
    <property type="term" value="C:plasma membrane"/>
    <property type="evidence" value="ECO:0007669"/>
    <property type="project" value="UniProtKB-SubCell"/>
</dbReference>
<keyword evidence="3 7" id="KW-0812">Transmembrane</keyword>
<feature type="domain" description="ABC3 transporter permease C-terminal" evidence="8">
    <location>
        <begin position="291"/>
        <end position="405"/>
    </location>
</feature>
<comment type="similarity">
    <text evidence="6">Belongs to the ABC-4 integral membrane protein family.</text>
</comment>
<feature type="transmembrane region" description="Helical" evidence="7">
    <location>
        <begin position="27"/>
        <end position="47"/>
    </location>
</feature>
<comment type="caution">
    <text evidence="10">The sequence shown here is derived from an EMBL/GenBank/DDBJ whole genome shotgun (WGS) entry which is preliminary data.</text>
</comment>
<gene>
    <name evidence="10" type="ORF">EDC28_10428</name>
</gene>
<dbReference type="InterPro" id="IPR003838">
    <property type="entry name" value="ABC3_permease_C"/>
</dbReference>
<dbReference type="AlphaFoldDB" id="A0A3N1PKG0"/>
<evidence type="ECO:0000259" key="9">
    <source>
        <dbReference type="Pfam" id="PF12704"/>
    </source>
</evidence>
<dbReference type="PANTHER" id="PTHR30572">
    <property type="entry name" value="MEMBRANE COMPONENT OF TRANSPORTER-RELATED"/>
    <property type="match status" value="1"/>
</dbReference>
<keyword evidence="4 7" id="KW-1133">Transmembrane helix</keyword>
<evidence type="ECO:0000256" key="4">
    <source>
        <dbReference type="ARBA" id="ARBA00022989"/>
    </source>
</evidence>
<evidence type="ECO:0000259" key="8">
    <source>
        <dbReference type="Pfam" id="PF02687"/>
    </source>
</evidence>
<dbReference type="Pfam" id="PF02687">
    <property type="entry name" value="FtsX"/>
    <property type="match status" value="1"/>
</dbReference>
<keyword evidence="11" id="KW-1185">Reference proteome</keyword>
<evidence type="ECO:0000313" key="11">
    <source>
        <dbReference type="Proteomes" id="UP000268033"/>
    </source>
</evidence>
<keyword evidence="2" id="KW-1003">Cell membrane</keyword>
<sequence length="412" mass="43840">MSNLSATAYESLRAAVNAIRAHGMRSVLTTLGIVIGIASVIAVVAVLQGLTASIDKQLSGLGSNVLSVRADTPLKEQIAGNFAKLTETDVESIRNSVSGVSSVTVSTPLSGNLGLLSYQGRKTTSIAFGVGFSYQELNGVYTDKGRFFSKSDEQYRRRVVVLGKTVVSNLKIKGDPIGQYLQLGQEWFKIIGVLEERGRFFGFDQDDQIFIPYSTARALQGFVSTPNLTISMAVDDPTQQDKVTAQLTRLLRRNHKLNGAAPDDFKLETAKQLQDRIGAITNGTTWVAAGVVGVSLLVGGIGIMNIMLVSVTERTREIGILKALGATRAHILWQFLAEAVLLCLLGGVIGLALGYGLALGVTAVIPGIPAATVPLWAIALSLGFSVFVGVLFGILPAIKAANLHPIDALRYE</sequence>
<feature type="transmembrane region" description="Helical" evidence="7">
    <location>
        <begin position="286"/>
        <end position="311"/>
    </location>
</feature>
<dbReference type="STRING" id="584787.GCA_001247655_02452"/>
<dbReference type="InterPro" id="IPR050250">
    <property type="entry name" value="Macrolide_Exporter_MacB"/>
</dbReference>
<evidence type="ECO:0000256" key="7">
    <source>
        <dbReference type="SAM" id="Phobius"/>
    </source>
</evidence>
<dbReference type="EMBL" id="RJUL01000004">
    <property type="protein sequence ID" value="ROQ27380.1"/>
    <property type="molecule type" value="Genomic_DNA"/>
</dbReference>
<evidence type="ECO:0000256" key="6">
    <source>
        <dbReference type="ARBA" id="ARBA00038076"/>
    </source>
</evidence>
<evidence type="ECO:0000313" key="10">
    <source>
        <dbReference type="EMBL" id="ROQ27380.1"/>
    </source>
</evidence>
<evidence type="ECO:0000256" key="5">
    <source>
        <dbReference type="ARBA" id="ARBA00023136"/>
    </source>
</evidence>
<dbReference type="PANTHER" id="PTHR30572:SF4">
    <property type="entry name" value="ABC TRANSPORTER PERMEASE YTRF"/>
    <property type="match status" value="1"/>
</dbReference>
<dbReference type="Pfam" id="PF12704">
    <property type="entry name" value="MacB_PCD"/>
    <property type="match status" value="1"/>
</dbReference>
<feature type="transmembrane region" description="Helical" evidence="7">
    <location>
        <begin position="375"/>
        <end position="395"/>
    </location>
</feature>
<feature type="domain" description="MacB-like periplasmic core" evidence="9">
    <location>
        <begin position="26"/>
        <end position="249"/>
    </location>
</feature>
<dbReference type="GO" id="GO:0022857">
    <property type="term" value="F:transmembrane transporter activity"/>
    <property type="evidence" value="ECO:0007669"/>
    <property type="project" value="TreeGrafter"/>
</dbReference>
<evidence type="ECO:0000256" key="2">
    <source>
        <dbReference type="ARBA" id="ARBA00022475"/>
    </source>
</evidence>
<dbReference type="RefSeq" id="WP_123421263.1">
    <property type="nucleotide sequence ID" value="NZ_JBLXAC010000004.1"/>
</dbReference>
<reference evidence="10 11" key="1">
    <citation type="submission" date="2018-11" db="EMBL/GenBank/DDBJ databases">
        <title>Genomic Encyclopedia of Type Strains, Phase IV (KMG-IV): sequencing the most valuable type-strain genomes for metagenomic binning, comparative biology and taxonomic classification.</title>
        <authorList>
            <person name="Goeker M."/>
        </authorList>
    </citation>
    <scope>NUCLEOTIDE SEQUENCE [LARGE SCALE GENOMIC DNA]</scope>
    <source>
        <strain evidence="10 11">DSM 21945</strain>
    </source>
</reference>
<organism evidence="10 11">
    <name type="scientific">Gallaecimonas pentaromativorans</name>
    <dbReference type="NCBI Taxonomy" id="584787"/>
    <lineage>
        <taxon>Bacteria</taxon>
        <taxon>Pseudomonadati</taxon>
        <taxon>Pseudomonadota</taxon>
        <taxon>Gammaproteobacteria</taxon>
        <taxon>Enterobacterales</taxon>
        <taxon>Gallaecimonadaceae</taxon>
        <taxon>Gallaecimonas</taxon>
    </lineage>
</organism>
<accession>A0A3N1PKG0</accession>